<organism evidence="15 16">
    <name type="scientific">Hypsibius exemplaris</name>
    <name type="common">Freshwater tardigrade</name>
    <dbReference type="NCBI Taxonomy" id="2072580"/>
    <lineage>
        <taxon>Eukaryota</taxon>
        <taxon>Metazoa</taxon>
        <taxon>Ecdysozoa</taxon>
        <taxon>Tardigrada</taxon>
        <taxon>Eutardigrada</taxon>
        <taxon>Parachela</taxon>
        <taxon>Hypsibioidea</taxon>
        <taxon>Hypsibiidae</taxon>
        <taxon>Hypsibius</taxon>
    </lineage>
</organism>
<dbReference type="InterPro" id="IPR006405">
    <property type="entry name" value="Nic_PRibTrfase_pncB"/>
</dbReference>
<dbReference type="PANTHER" id="PTHR11098">
    <property type="entry name" value="NICOTINATE PHOSPHORIBOSYLTRANSFERASE"/>
    <property type="match status" value="1"/>
</dbReference>
<reference evidence="16" key="1">
    <citation type="submission" date="2017-01" db="EMBL/GenBank/DDBJ databases">
        <title>Comparative genomics of anhydrobiosis in the tardigrade Hypsibius dujardini.</title>
        <authorList>
            <person name="Yoshida Y."/>
            <person name="Koutsovoulos G."/>
            <person name="Laetsch D."/>
            <person name="Stevens L."/>
            <person name="Kumar S."/>
            <person name="Horikawa D."/>
            <person name="Ishino K."/>
            <person name="Komine S."/>
            <person name="Tomita M."/>
            <person name="Blaxter M."/>
            <person name="Arakawa K."/>
        </authorList>
    </citation>
    <scope>NUCLEOTIDE SEQUENCE [LARGE SCALE GENOMIC DNA]</scope>
    <source>
        <strain evidence="16">Z151</strain>
    </source>
</reference>
<evidence type="ECO:0000256" key="11">
    <source>
        <dbReference type="RuleBase" id="RU365100"/>
    </source>
</evidence>
<evidence type="ECO:0000259" key="12">
    <source>
        <dbReference type="Pfam" id="PF04095"/>
    </source>
</evidence>
<dbReference type="GO" id="GO:0034355">
    <property type="term" value="P:NAD+ biosynthetic process via the salvage pathway"/>
    <property type="evidence" value="ECO:0007669"/>
    <property type="project" value="TreeGrafter"/>
</dbReference>
<evidence type="ECO:0000256" key="8">
    <source>
        <dbReference type="ARBA" id="ARBA00022679"/>
    </source>
</evidence>
<evidence type="ECO:0000313" key="16">
    <source>
        <dbReference type="Proteomes" id="UP000192578"/>
    </source>
</evidence>
<keyword evidence="8 11" id="KW-0808">Transferase</keyword>
<keyword evidence="6 11" id="KW-0436">Ligase</keyword>
<evidence type="ECO:0000256" key="1">
    <source>
        <dbReference type="ARBA" id="ARBA00004952"/>
    </source>
</evidence>
<name>A0A1W0XCE5_HYPEX</name>
<evidence type="ECO:0000259" key="14">
    <source>
        <dbReference type="Pfam" id="PF17956"/>
    </source>
</evidence>
<feature type="domain" description="Nicotinate phosphoribosyltransferase C-terminal" evidence="14">
    <location>
        <begin position="452"/>
        <end position="562"/>
    </location>
</feature>
<evidence type="ECO:0000259" key="13">
    <source>
        <dbReference type="Pfam" id="PF17767"/>
    </source>
</evidence>
<dbReference type="Proteomes" id="UP000192578">
    <property type="component" value="Unassembled WGS sequence"/>
</dbReference>
<keyword evidence="7 11" id="KW-0662">Pyridine nucleotide biosynthesis</keyword>
<evidence type="ECO:0000256" key="3">
    <source>
        <dbReference type="ARBA" id="ARBA00013236"/>
    </source>
</evidence>
<evidence type="ECO:0000256" key="10">
    <source>
        <dbReference type="ARBA" id="ARBA00048668"/>
    </source>
</evidence>
<feature type="domain" description="Nicotinate phosphoribosyltransferase N-terminal" evidence="13">
    <location>
        <begin position="44"/>
        <end position="171"/>
    </location>
</feature>
<evidence type="ECO:0000313" key="15">
    <source>
        <dbReference type="EMBL" id="OQV25078.1"/>
    </source>
</evidence>
<dbReference type="CDD" id="cd01570">
    <property type="entry name" value="NAPRTase_A"/>
    <property type="match status" value="1"/>
</dbReference>
<dbReference type="OrthoDB" id="193380at2759"/>
<keyword evidence="15" id="KW-0328">Glycosyltransferase</keyword>
<feature type="domain" description="Nicotinate/nicotinamide phosphoribosyltransferase" evidence="12">
    <location>
        <begin position="194"/>
        <end position="446"/>
    </location>
</feature>
<evidence type="ECO:0000256" key="2">
    <source>
        <dbReference type="ARBA" id="ARBA00010897"/>
    </source>
</evidence>
<proteinExistence type="inferred from homology"/>
<dbReference type="SUPFAM" id="SSF51690">
    <property type="entry name" value="Nicotinate/Quinolinate PRTase C-terminal domain-like"/>
    <property type="match status" value="1"/>
</dbReference>
<dbReference type="EC" id="6.3.4.21" evidence="3 11"/>
<accession>A0A1W0XCE5</accession>
<evidence type="ECO:0000256" key="4">
    <source>
        <dbReference type="ARBA" id="ARBA00021569"/>
    </source>
</evidence>
<dbReference type="Gene3D" id="3.20.20.70">
    <property type="entry name" value="Aldolase class I"/>
    <property type="match status" value="1"/>
</dbReference>
<dbReference type="UniPathway" id="UPA00253">
    <property type="reaction ID" value="UER00457"/>
</dbReference>
<keyword evidence="16" id="KW-1185">Reference proteome</keyword>
<dbReference type="InterPro" id="IPR040727">
    <property type="entry name" value="NAPRTase_N"/>
</dbReference>
<dbReference type="InterPro" id="IPR041525">
    <property type="entry name" value="N/Namide_PRibTrfase"/>
</dbReference>
<comment type="pathway">
    <text evidence="1 11">Cofactor biosynthesis; NAD(+) biosynthesis; nicotinate D-ribonucleotide from nicotinate: step 1/1.</text>
</comment>
<evidence type="ECO:0000256" key="7">
    <source>
        <dbReference type="ARBA" id="ARBA00022642"/>
    </source>
</evidence>
<dbReference type="Pfam" id="PF17767">
    <property type="entry name" value="NAPRTase_N"/>
    <property type="match status" value="1"/>
</dbReference>
<dbReference type="GO" id="GO:0005829">
    <property type="term" value="C:cytosol"/>
    <property type="evidence" value="ECO:0007669"/>
    <property type="project" value="TreeGrafter"/>
</dbReference>
<sequence length="578" mass="64495">MNRLLDGPVDGMEKDGAVNHTVEVATSFHDKNTFRPTNSLVQPLLTDLYQITMAYAYWKAGKKDSFAVFDLFFRKNPFDGEYTIFAGLEEVLRYIYCFRFSEDDMGYIRSIMPAGTEEEFFQYLADMTTRDISVYAVPEGSIVFPREPLIRVEGPLPVAQMLETTLLTLVNFPSLVATNAARIRHAAGPSKELFEFGLRRAQGPDGGLSASKYVYIGGFDGTSNTLAGKLFGIPVRGTHAHSFVAAFTDLTSLKNKMMKHRKTGVEVDFVALSQKYRAEMAPLFQVIDNEIDGSGANNGELAAFTQYAMAFPNGFLALVDTFDTLRSGLLNFCAVAKALADLDYKAVGIRIDSGDLAYLSKQARQFFKTVANRFGLPWLANAKIVASNDLKEETIYALNEQNHQIDSFGVGTHLVTCQKQPALGCVYKLVEVDGHPRIKLSQDVAKLTMPGRKTIYRLSGGSGNEALIDLIQRVSEPPPEPGKRILCRHPFEESKRAYVLPTTVEALHVLYYQNGHVFHDRLPSMEDVRANVQRNLVNLRNDHMRRLNPTPYKVAVSPDLYDYVHDLWLANAPIGELS</sequence>
<dbReference type="EMBL" id="MTYJ01000004">
    <property type="protein sequence ID" value="OQV25078.1"/>
    <property type="molecule type" value="Genomic_DNA"/>
</dbReference>
<evidence type="ECO:0000256" key="6">
    <source>
        <dbReference type="ARBA" id="ARBA00022598"/>
    </source>
</evidence>
<dbReference type="NCBIfam" id="TIGR01513">
    <property type="entry name" value="NAPRTase_put"/>
    <property type="match status" value="1"/>
</dbReference>
<comment type="PTM">
    <text evidence="11">Transiently phosphorylated on a His residue during the reaction cycle. Phosphorylation strongly increases the affinity for substrates and increases the rate of nicotinate D-ribonucleotide production. Dephosphorylation regenerates the low-affinity form of the enzyme, leading to product release.</text>
</comment>
<dbReference type="GO" id="GO:0004516">
    <property type="term" value="F:nicotinate phosphoribosyltransferase activity"/>
    <property type="evidence" value="ECO:0007669"/>
    <property type="project" value="UniProtKB-UniRule"/>
</dbReference>
<dbReference type="Pfam" id="PF04095">
    <property type="entry name" value="NAPRTase"/>
    <property type="match status" value="1"/>
</dbReference>
<comment type="function">
    <text evidence="9">Catalyzes the first step in the biosynthesis of NAD from nicotinic acid, the ATP-dependent synthesis of beta-nicotinate D-ribonucleotide from nicotinate and 5-phospho-D-ribose 1-phosphate. Helps prevent cellular oxidative stress via its role in NAD biosynthesis.</text>
</comment>
<dbReference type="InterPro" id="IPR036068">
    <property type="entry name" value="Nicotinate_pribotase-like_C"/>
</dbReference>
<dbReference type="AlphaFoldDB" id="A0A1W0XCE5"/>
<dbReference type="GO" id="GO:0016757">
    <property type="term" value="F:glycosyltransferase activity"/>
    <property type="evidence" value="ECO:0007669"/>
    <property type="project" value="UniProtKB-KW"/>
</dbReference>
<dbReference type="SUPFAM" id="SSF54675">
    <property type="entry name" value="Nicotinate/Quinolinate PRTase N-terminal domain-like"/>
    <property type="match status" value="1"/>
</dbReference>
<gene>
    <name evidence="15" type="ORF">BV898_01286</name>
</gene>
<comment type="caution">
    <text evidence="15">The sequence shown here is derived from an EMBL/GenBank/DDBJ whole genome shotgun (WGS) entry which is preliminary data.</text>
</comment>
<evidence type="ECO:0000256" key="5">
    <source>
        <dbReference type="ARBA" id="ARBA00022553"/>
    </source>
</evidence>
<comment type="catalytic activity">
    <reaction evidence="10 11">
        <text>5-phospho-alpha-D-ribose 1-diphosphate + nicotinate + ATP + H2O = nicotinate beta-D-ribonucleotide + ADP + phosphate + diphosphate</text>
        <dbReference type="Rhea" id="RHEA:36163"/>
        <dbReference type="ChEBI" id="CHEBI:15377"/>
        <dbReference type="ChEBI" id="CHEBI:30616"/>
        <dbReference type="ChEBI" id="CHEBI:32544"/>
        <dbReference type="ChEBI" id="CHEBI:33019"/>
        <dbReference type="ChEBI" id="CHEBI:43474"/>
        <dbReference type="ChEBI" id="CHEBI:57502"/>
        <dbReference type="ChEBI" id="CHEBI:58017"/>
        <dbReference type="ChEBI" id="CHEBI:456216"/>
        <dbReference type="EC" id="6.3.4.21"/>
    </reaction>
</comment>
<protein>
    <recommendedName>
        <fullName evidence="4 11">Nicotinate phosphoribosyltransferase</fullName>
        <ecNumber evidence="3 11">6.3.4.21</ecNumber>
    </recommendedName>
</protein>
<dbReference type="InterPro" id="IPR007229">
    <property type="entry name" value="Nic_PRibTrfase-Fam"/>
</dbReference>
<dbReference type="FunFam" id="3.20.140.10:FF:000002">
    <property type="entry name" value="Nicotinate phosphoribosyltransferase"/>
    <property type="match status" value="1"/>
</dbReference>
<keyword evidence="5" id="KW-0597">Phosphoprotein</keyword>
<evidence type="ECO:0000256" key="9">
    <source>
        <dbReference type="ARBA" id="ARBA00023426"/>
    </source>
</evidence>
<dbReference type="Pfam" id="PF17956">
    <property type="entry name" value="NAPRTase_C"/>
    <property type="match status" value="1"/>
</dbReference>
<dbReference type="PANTHER" id="PTHR11098:SF1">
    <property type="entry name" value="NICOTINATE PHOSPHORIBOSYLTRANSFERASE"/>
    <property type="match status" value="1"/>
</dbReference>
<comment type="similarity">
    <text evidence="2 11">Belongs to the NAPRTase family.</text>
</comment>
<dbReference type="Gene3D" id="3.20.140.10">
    <property type="entry name" value="nicotinate phosphoribosyltransferase"/>
    <property type="match status" value="2"/>
</dbReference>
<dbReference type="InterPro" id="IPR041619">
    <property type="entry name" value="NAPRTase_C"/>
</dbReference>
<dbReference type="FunFam" id="3.20.140.10:FF:000006">
    <property type="entry name" value="Nicotinate phosphoribosyltransferase"/>
    <property type="match status" value="1"/>
</dbReference>
<dbReference type="InterPro" id="IPR013785">
    <property type="entry name" value="Aldolase_TIM"/>
</dbReference>
<dbReference type="PIRSF" id="PIRSF000484">
    <property type="entry name" value="NAPRT"/>
    <property type="match status" value="1"/>
</dbReference>